<protein>
    <submittedName>
        <fullName evidence="2">Uncharacterized protein</fullName>
    </submittedName>
</protein>
<dbReference type="Proteomes" id="UP000292223">
    <property type="component" value="Unassembled WGS sequence"/>
</dbReference>
<evidence type="ECO:0000313" key="9">
    <source>
        <dbReference type="Proteomes" id="UP001222182"/>
    </source>
</evidence>
<reference evidence="5 9" key="4">
    <citation type="submission" date="2023-03" db="EMBL/GenBank/DDBJ databases">
        <title>Complete genome sequence of an Enterococcus faecalis urinary isolate.</title>
        <authorList>
            <person name="Brauer A.L."/>
            <person name="Armbruster C.E."/>
        </authorList>
    </citation>
    <scope>NUCLEOTIDE SEQUENCE [LARGE SCALE GENOMIC DNA]</scope>
    <source>
        <strain evidence="5 9">3143</strain>
        <plasmid evidence="5 9">unnamed2</plasmid>
    </source>
</reference>
<keyword evidence="5" id="KW-0614">Plasmid</keyword>
<geneLocation type="plasmid" evidence="5 9">
    <name>unnamed2</name>
</geneLocation>
<evidence type="ECO:0000313" key="7">
    <source>
        <dbReference type="Proteomes" id="UP000281488"/>
    </source>
</evidence>
<reference evidence="4 8" key="3">
    <citation type="submission" date="2019-02" db="EMBL/GenBank/DDBJ databases">
        <title>From farm to fork: dissemination of Tn554::fexA-optrA in linezolid-resistant Enterococcus faecalis clones from chicken feces and meat in Tunisia.</title>
        <authorList>
            <person name="Tedim A.P."/>
            <person name="Elghaieb H."/>
            <person name="Abbassi M.S."/>
            <person name="Novais C."/>
            <person name="Hassen A."/>
            <person name="Peixe L."/>
            <person name="Freitas A.R."/>
        </authorList>
    </citation>
    <scope>NUCLEOTIDE SEQUENCE [LARGE SCALE GENOMIC DNA]</scope>
    <source>
        <strain evidence="4 8">728T</strain>
    </source>
</reference>
<dbReference type="EMBL" id="SEWT01000031">
    <property type="protein sequence ID" value="RYU28310.1"/>
    <property type="molecule type" value="Genomic_DNA"/>
</dbReference>
<dbReference type="EMBL" id="CP119530">
    <property type="protein sequence ID" value="WER44402.1"/>
    <property type="molecule type" value="Genomic_DNA"/>
</dbReference>
<dbReference type="EMBL" id="PZZH01000003">
    <property type="protein sequence ID" value="PTN72729.1"/>
    <property type="molecule type" value="Genomic_DNA"/>
</dbReference>
<name>A0A1Q1FR30_ENTFL</name>
<proteinExistence type="predicted"/>
<sequence length="185" mass="21539">MIKKEINFREAEESAYGLAYLQPYLENSPSKPLYLVLEQIFREHEIYKGIVDNMTTMHEATTKQLDKIQKEVHYTLLRTGDAEKNARTLLQCWNTYFYLNNVTKYLGMGEMITPPMESAITEVAHYYRQLAEKKRSRAEAQGHIQETNNNQDNVQSILSENIPEKEKTNTPQSSSLPPEIKDMFE</sequence>
<evidence type="ECO:0000313" key="4">
    <source>
        <dbReference type="EMBL" id="RYU28310.1"/>
    </source>
</evidence>
<evidence type="ECO:0000313" key="8">
    <source>
        <dbReference type="Proteomes" id="UP000292223"/>
    </source>
</evidence>
<evidence type="ECO:0000313" key="5">
    <source>
        <dbReference type="EMBL" id="WER44402.1"/>
    </source>
</evidence>
<accession>A0A1Q1FR30</accession>
<gene>
    <name evidence="2" type="ORF">DAI13_17390</name>
    <name evidence="3" type="ORF">EGW16_15525</name>
    <name evidence="4" type="ORF">EU507_16915</name>
    <name evidence="5" type="ORF">P0083_16425</name>
</gene>
<organism evidence="2 6">
    <name type="scientific">Enterococcus faecalis</name>
    <name type="common">Streptococcus faecalis</name>
    <dbReference type="NCBI Taxonomy" id="1351"/>
    <lineage>
        <taxon>Bacteria</taxon>
        <taxon>Bacillati</taxon>
        <taxon>Bacillota</taxon>
        <taxon>Bacilli</taxon>
        <taxon>Lactobacillales</taxon>
        <taxon>Enterococcaceae</taxon>
        <taxon>Enterococcus</taxon>
    </lineage>
</organism>
<reference evidence="2 6" key="1">
    <citation type="submission" date="2018-04" db="EMBL/GenBank/DDBJ databases">
        <authorList>
            <person name="Van Tyne D."/>
        </authorList>
    </citation>
    <scope>NUCLEOTIDE SEQUENCE [LARGE SCALE GENOMIC DNA]</scope>
    <source>
        <strain evidence="2 6">B2535</strain>
    </source>
</reference>
<evidence type="ECO:0000313" key="2">
    <source>
        <dbReference type="EMBL" id="PTN72729.1"/>
    </source>
</evidence>
<evidence type="ECO:0000256" key="1">
    <source>
        <dbReference type="SAM" id="MobiDB-lite"/>
    </source>
</evidence>
<dbReference type="AlphaFoldDB" id="A0A1Q1FR30"/>
<dbReference type="EMBL" id="RKMZ01000013">
    <property type="protein sequence ID" value="ROX29570.1"/>
    <property type="molecule type" value="Genomic_DNA"/>
</dbReference>
<dbReference type="Proteomes" id="UP000281488">
    <property type="component" value="Unassembled WGS sequence"/>
</dbReference>
<feature type="compositionally biased region" description="Polar residues" evidence="1">
    <location>
        <begin position="144"/>
        <end position="159"/>
    </location>
</feature>
<dbReference type="Proteomes" id="UP001222182">
    <property type="component" value="Plasmid unnamed2"/>
</dbReference>
<reference evidence="3 7" key="2">
    <citation type="submission" date="2018-10" db="EMBL/GenBank/DDBJ databases">
        <title>Genotypes and phenotypes of Enterococci isolated from broiler chickens.</title>
        <authorList>
            <person name="Muhammad A.R."/>
            <person name="Diarra M.S."/>
        </authorList>
    </citation>
    <scope>NUCLEOTIDE SEQUENCE [LARGE SCALE GENOMIC DNA]</scope>
    <source>
        <strain evidence="3 7">LIT2 A36'</strain>
    </source>
</reference>
<evidence type="ECO:0000313" key="6">
    <source>
        <dbReference type="Proteomes" id="UP000244140"/>
    </source>
</evidence>
<dbReference type="Proteomes" id="UP000244140">
    <property type="component" value="Unassembled WGS sequence"/>
</dbReference>
<dbReference type="KEGG" id="ene:ENT_04040"/>
<feature type="region of interest" description="Disordered" evidence="1">
    <location>
        <begin position="137"/>
        <end position="185"/>
    </location>
</feature>
<evidence type="ECO:0000313" key="3">
    <source>
        <dbReference type="EMBL" id="ROX29570.1"/>
    </source>
</evidence>
<dbReference type="RefSeq" id="WP_002358242.1">
    <property type="nucleotide sequence ID" value="NZ_CABGIS010000018.1"/>
</dbReference>